<evidence type="ECO:0000256" key="1">
    <source>
        <dbReference type="ARBA" id="ARBA00022448"/>
    </source>
</evidence>
<dbReference type="Gene3D" id="3.40.50.2300">
    <property type="match status" value="1"/>
</dbReference>
<dbReference type="PANTHER" id="PTHR34581:SF2">
    <property type="entry name" value="PTS SYSTEM N,N'-DIACETYLCHITOBIOSE-SPECIFIC EIIB COMPONENT"/>
    <property type="match status" value="1"/>
</dbReference>
<evidence type="ECO:0000256" key="3">
    <source>
        <dbReference type="ARBA" id="ARBA00022597"/>
    </source>
</evidence>
<dbReference type="PANTHER" id="PTHR34581">
    <property type="entry name" value="PTS SYSTEM N,N'-DIACETYLCHITOBIOSE-SPECIFIC EIIB COMPONENT"/>
    <property type="match status" value="1"/>
</dbReference>
<dbReference type="EMBL" id="CP048838">
    <property type="protein sequence ID" value="QJA04254.1"/>
    <property type="molecule type" value="Genomic_DNA"/>
</dbReference>
<protein>
    <submittedName>
        <fullName evidence="9">PTS sugar transporter subunit IIB</fullName>
    </submittedName>
</protein>
<dbReference type="RefSeq" id="WP_002607771.1">
    <property type="nucleotide sequence ID" value="NZ_BAAACC010000023.1"/>
</dbReference>
<dbReference type="SUPFAM" id="SSF52794">
    <property type="entry name" value="PTS system IIB component-like"/>
    <property type="match status" value="1"/>
</dbReference>
<dbReference type="InterPro" id="IPR051819">
    <property type="entry name" value="PTS_sugar-specific_EIIB"/>
</dbReference>
<organism evidence="9 10">
    <name type="scientific">Clostridium innocuum</name>
    <dbReference type="NCBI Taxonomy" id="1522"/>
    <lineage>
        <taxon>Bacteria</taxon>
        <taxon>Bacillati</taxon>
        <taxon>Bacillota</taxon>
        <taxon>Clostridia</taxon>
        <taxon>Eubacteriales</taxon>
        <taxon>Clostridiaceae</taxon>
        <taxon>Clostridium</taxon>
    </lineage>
</organism>
<evidence type="ECO:0000256" key="4">
    <source>
        <dbReference type="ARBA" id="ARBA00022679"/>
    </source>
</evidence>
<dbReference type="InterPro" id="IPR013012">
    <property type="entry name" value="PTS_EIIB_3"/>
</dbReference>
<proteinExistence type="predicted"/>
<dbReference type="InterPro" id="IPR036095">
    <property type="entry name" value="PTS_EIIB-like_sf"/>
</dbReference>
<dbReference type="PROSITE" id="PS51100">
    <property type="entry name" value="PTS_EIIB_TYPE_3"/>
    <property type="match status" value="1"/>
</dbReference>
<keyword evidence="3 9" id="KW-0762">Sugar transport</keyword>
<gene>
    <name evidence="9" type="ORF">G4D54_18415</name>
</gene>
<evidence type="ECO:0000256" key="2">
    <source>
        <dbReference type="ARBA" id="ARBA00022553"/>
    </source>
</evidence>
<keyword evidence="4" id="KW-0808">Transferase</keyword>
<dbReference type="GO" id="GO:0009401">
    <property type="term" value="P:phosphoenolpyruvate-dependent sugar phosphotransferase system"/>
    <property type="evidence" value="ECO:0007669"/>
    <property type="project" value="UniProtKB-KW"/>
</dbReference>
<keyword evidence="2" id="KW-0597">Phosphoprotein</keyword>
<evidence type="ECO:0000256" key="5">
    <source>
        <dbReference type="ARBA" id="ARBA00022683"/>
    </source>
</evidence>
<evidence type="ECO:0000313" key="10">
    <source>
        <dbReference type="Proteomes" id="UP000503330"/>
    </source>
</evidence>
<dbReference type="Pfam" id="PF02302">
    <property type="entry name" value="PTS_IIB"/>
    <property type="match status" value="1"/>
</dbReference>
<keyword evidence="1" id="KW-0813">Transport</keyword>
<dbReference type="InterPro" id="IPR003501">
    <property type="entry name" value="PTS_EIIB_2/3"/>
</dbReference>
<evidence type="ECO:0000259" key="8">
    <source>
        <dbReference type="PROSITE" id="PS51100"/>
    </source>
</evidence>
<dbReference type="Proteomes" id="UP000503330">
    <property type="component" value="Chromosome"/>
</dbReference>
<evidence type="ECO:0000256" key="6">
    <source>
        <dbReference type="ARBA" id="ARBA00022777"/>
    </source>
</evidence>
<dbReference type="GO" id="GO:0008982">
    <property type="term" value="F:protein-N(PI)-phosphohistidine-sugar phosphotransferase activity"/>
    <property type="evidence" value="ECO:0007669"/>
    <property type="project" value="InterPro"/>
</dbReference>
<keyword evidence="6" id="KW-0418">Kinase</keyword>
<name>A0AAP9MKD6_CLOIN</name>
<dbReference type="CDD" id="cd05564">
    <property type="entry name" value="PTS_IIB_chitobiose_lichenan"/>
    <property type="match status" value="1"/>
</dbReference>
<keyword evidence="5" id="KW-0598">Phosphotransferase system</keyword>
<dbReference type="GeneID" id="61927554"/>
<evidence type="ECO:0000256" key="7">
    <source>
        <dbReference type="PROSITE-ProRule" id="PRU00423"/>
    </source>
</evidence>
<accession>A0AAP9MKD6</accession>
<feature type="modified residue" description="Phosphocysteine; by EIIA" evidence="7">
    <location>
        <position position="7"/>
    </location>
</feature>
<feature type="domain" description="PTS EIIB type-3" evidence="8">
    <location>
        <begin position="1"/>
        <end position="102"/>
    </location>
</feature>
<dbReference type="AlphaFoldDB" id="A0AAP9MKD6"/>
<sequence length="102" mass="11196">MNILLVCGMGASTSIVVNAMKEELTENEKNWTIEAKSSQDVKEVAGKYDLVLLAPQVRYQKEMIEGYCTPLGVSVMVLDSFAYGTCNGKKIMDMVRGGIQNV</sequence>
<dbReference type="GO" id="GO:0016301">
    <property type="term" value="F:kinase activity"/>
    <property type="evidence" value="ECO:0007669"/>
    <property type="project" value="UniProtKB-KW"/>
</dbReference>
<evidence type="ECO:0000313" key="9">
    <source>
        <dbReference type="EMBL" id="QJA04254.1"/>
    </source>
</evidence>
<reference evidence="9 10" key="1">
    <citation type="submission" date="2020-02" db="EMBL/GenBank/DDBJ databases">
        <authorList>
            <person name="Kociolek L.K."/>
            <person name="Ozer E.A."/>
        </authorList>
    </citation>
    <scope>NUCLEOTIDE SEQUENCE [LARGE SCALE GENOMIC DNA]</scope>
    <source>
        <strain evidence="9 10">ATCC 14501</strain>
    </source>
</reference>